<evidence type="ECO:0000256" key="7">
    <source>
        <dbReference type="SAM" id="Phobius"/>
    </source>
</evidence>
<dbReference type="InterPro" id="IPR001841">
    <property type="entry name" value="Znf_RING"/>
</dbReference>
<feature type="compositionally biased region" description="Polar residues" evidence="6">
    <location>
        <begin position="27"/>
        <end position="38"/>
    </location>
</feature>
<keyword evidence="7" id="KW-0812">Transmembrane</keyword>
<dbReference type="AlphaFoldDB" id="A0A0V0QUU0"/>
<feature type="transmembrane region" description="Helical" evidence="7">
    <location>
        <begin position="147"/>
        <end position="168"/>
    </location>
</feature>
<keyword evidence="1" id="KW-0479">Metal-binding</keyword>
<dbReference type="GO" id="GO:0005634">
    <property type="term" value="C:nucleus"/>
    <property type="evidence" value="ECO:0007669"/>
    <property type="project" value="TreeGrafter"/>
</dbReference>
<feature type="region of interest" description="Disordered" evidence="6">
    <location>
        <begin position="1"/>
        <end position="44"/>
    </location>
</feature>
<dbReference type="Pfam" id="PF13639">
    <property type="entry name" value="zf-RING_2"/>
    <property type="match status" value="1"/>
</dbReference>
<dbReference type="EMBL" id="LDAU01000102">
    <property type="protein sequence ID" value="KRX05982.1"/>
    <property type="molecule type" value="Genomic_DNA"/>
</dbReference>
<comment type="caution">
    <text evidence="9">The sequence shown here is derived from an EMBL/GenBank/DDBJ whole genome shotgun (WGS) entry which is preliminary data.</text>
</comment>
<dbReference type="OrthoDB" id="287874at2759"/>
<proteinExistence type="predicted"/>
<dbReference type="GO" id="GO:0061630">
    <property type="term" value="F:ubiquitin protein ligase activity"/>
    <property type="evidence" value="ECO:0007669"/>
    <property type="project" value="TreeGrafter"/>
</dbReference>
<dbReference type="SMART" id="SM00184">
    <property type="entry name" value="RING"/>
    <property type="match status" value="1"/>
</dbReference>
<accession>A0A0V0QUU0</accession>
<keyword evidence="3" id="KW-0862">Zinc</keyword>
<evidence type="ECO:0000256" key="6">
    <source>
        <dbReference type="SAM" id="MobiDB-lite"/>
    </source>
</evidence>
<dbReference type="PANTHER" id="PTHR45931">
    <property type="entry name" value="SI:CH211-59O9.10"/>
    <property type="match status" value="1"/>
</dbReference>
<evidence type="ECO:0000256" key="3">
    <source>
        <dbReference type="ARBA" id="ARBA00022833"/>
    </source>
</evidence>
<feature type="transmembrane region" description="Helical" evidence="7">
    <location>
        <begin position="122"/>
        <end position="140"/>
    </location>
</feature>
<gene>
    <name evidence="9" type="ORF">PPERSA_01060</name>
</gene>
<dbReference type="InParanoid" id="A0A0V0QUU0"/>
<evidence type="ECO:0000313" key="9">
    <source>
        <dbReference type="EMBL" id="KRX05982.1"/>
    </source>
</evidence>
<dbReference type="PANTHER" id="PTHR45931:SF16">
    <property type="entry name" value="RING_U-BOX SUPERFAMILY PROTEIN"/>
    <property type="match status" value="1"/>
</dbReference>
<dbReference type="GO" id="GO:0008270">
    <property type="term" value="F:zinc ion binding"/>
    <property type="evidence" value="ECO:0007669"/>
    <property type="project" value="UniProtKB-KW"/>
</dbReference>
<evidence type="ECO:0000256" key="2">
    <source>
        <dbReference type="ARBA" id="ARBA00022771"/>
    </source>
</evidence>
<dbReference type="InterPro" id="IPR051834">
    <property type="entry name" value="RING_finger_E3_ligase"/>
</dbReference>
<feature type="domain" description="RING-type" evidence="8">
    <location>
        <begin position="358"/>
        <end position="399"/>
    </location>
</feature>
<reference evidence="9 10" key="1">
    <citation type="journal article" date="2015" name="Sci. Rep.">
        <title>Genome of the facultative scuticociliatosis pathogen Pseudocohnilembus persalinus provides insight into its virulence through horizontal gene transfer.</title>
        <authorList>
            <person name="Xiong J."/>
            <person name="Wang G."/>
            <person name="Cheng J."/>
            <person name="Tian M."/>
            <person name="Pan X."/>
            <person name="Warren A."/>
            <person name="Jiang C."/>
            <person name="Yuan D."/>
            <person name="Miao W."/>
        </authorList>
    </citation>
    <scope>NUCLEOTIDE SEQUENCE [LARGE SCALE GENOMIC DNA]</scope>
    <source>
        <strain evidence="9">36N120E</strain>
    </source>
</reference>
<dbReference type="PROSITE" id="PS50089">
    <property type="entry name" value="ZF_RING_2"/>
    <property type="match status" value="1"/>
</dbReference>
<keyword evidence="2 4" id="KW-0863">Zinc-finger</keyword>
<feature type="coiled-coil region" evidence="5">
    <location>
        <begin position="68"/>
        <end position="108"/>
    </location>
</feature>
<protein>
    <recommendedName>
        <fullName evidence="8">RING-type domain-containing protein</fullName>
    </recommendedName>
</protein>
<dbReference type="GO" id="GO:0006511">
    <property type="term" value="P:ubiquitin-dependent protein catabolic process"/>
    <property type="evidence" value="ECO:0007669"/>
    <property type="project" value="TreeGrafter"/>
</dbReference>
<organism evidence="9 10">
    <name type="scientific">Pseudocohnilembus persalinus</name>
    <name type="common">Ciliate</name>
    <dbReference type="NCBI Taxonomy" id="266149"/>
    <lineage>
        <taxon>Eukaryota</taxon>
        <taxon>Sar</taxon>
        <taxon>Alveolata</taxon>
        <taxon>Ciliophora</taxon>
        <taxon>Intramacronucleata</taxon>
        <taxon>Oligohymenophorea</taxon>
        <taxon>Scuticociliatia</taxon>
        <taxon>Philasterida</taxon>
        <taxon>Pseudocohnilembidae</taxon>
        <taxon>Pseudocohnilembus</taxon>
    </lineage>
</organism>
<dbReference type="SUPFAM" id="SSF57850">
    <property type="entry name" value="RING/U-box"/>
    <property type="match status" value="1"/>
</dbReference>
<keyword evidence="10" id="KW-1185">Reference proteome</keyword>
<evidence type="ECO:0000256" key="1">
    <source>
        <dbReference type="ARBA" id="ARBA00022723"/>
    </source>
</evidence>
<dbReference type="InterPro" id="IPR013083">
    <property type="entry name" value="Znf_RING/FYVE/PHD"/>
</dbReference>
<dbReference type="Proteomes" id="UP000054937">
    <property type="component" value="Unassembled WGS sequence"/>
</dbReference>
<dbReference type="CDD" id="cd16454">
    <property type="entry name" value="RING-H2_PA-TM-RING"/>
    <property type="match status" value="1"/>
</dbReference>
<evidence type="ECO:0000256" key="4">
    <source>
        <dbReference type="PROSITE-ProRule" id="PRU00175"/>
    </source>
</evidence>
<evidence type="ECO:0000259" key="8">
    <source>
        <dbReference type="PROSITE" id="PS50089"/>
    </source>
</evidence>
<keyword evidence="7" id="KW-0472">Membrane</keyword>
<evidence type="ECO:0000313" key="10">
    <source>
        <dbReference type="Proteomes" id="UP000054937"/>
    </source>
</evidence>
<dbReference type="Gene3D" id="3.30.40.10">
    <property type="entry name" value="Zinc/RING finger domain, C3HC4 (zinc finger)"/>
    <property type="match status" value="1"/>
</dbReference>
<keyword evidence="5" id="KW-0175">Coiled coil</keyword>
<name>A0A0V0QUU0_PSEPJ</name>
<evidence type="ECO:0000256" key="5">
    <source>
        <dbReference type="SAM" id="Coils"/>
    </source>
</evidence>
<keyword evidence="7" id="KW-1133">Transmembrane helix</keyword>
<sequence length="407" mass="48119">MNQEYLTIDEEQKQIGNNLDNRDSIRSEQNQSISIDSQNENEHHQIHISTQNREQQQDRMHIVENQGVENSTDQNNDLISDNRQLQQLNNQREQINRAQHEILNIFNQENNRQIQRVKCFDIWFRLYILSNLMAFFLFYNEKFSDEYFFLFIAISSLAILAQKCGIFVEQNHYNFNGNSAEDHLQRHNRHRTSRNRQQLQDLVRHRRQLIQLRAQRNQRRTRRISDITSQLDYLIPQRMDIIQIGRGNNNNIETLNTRINRPQLQVSFGPQNVLQPRSLNHLQQTLENLRNRQNQGAQSQHLGEITILLNQMLAGSSILQIIENIQNQQQNNGLTQEQIDKISTQSLSQEIANKLQACSICLLDFEIKDQVRMLPCQHGFHINCVDVWLKQQNMCPNCRHKAVEVTQ</sequence>